<dbReference type="InterPro" id="IPR042095">
    <property type="entry name" value="SUMF_sf"/>
</dbReference>
<dbReference type="Pfam" id="PF03781">
    <property type="entry name" value="FGE-sulfatase"/>
    <property type="match status" value="1"/>
</dbReference>
<feature type="chain" id="PRO_5045584265" evidence="1">
    <location>
        <begin position="27"/>
        <end position="271"/>
    </location>
</feature>
<gene>
    <name evidence="3" type="ORF">M8T91_15390</name>
</gene>
<evidence type="ECO:0000259" key="2">
    <source>
        <dbReference type="Pfam" id="PF03781"/>
    </source>
</evidence>
<organism evidence="3 4">
    <name type="scientific">Microbulbifer spongiae</name>
    <dbReference type="NCBI Taxonomy" id="2944933"/>
    <lineage>
        <taxon>Bacteria</taxon>
        <taxon>Pseudomonadati</taxon>
        <taxon>Pseudomonadota</taxon>
        <taxon>Gammaproteobacteria</taxon>
        <taxon>Cellvibrionales</taxon>
        <taxon>Microbulbiferaceae</taxon>
        <taxon>Microbulbifer</taxon>
    </lineage>
</organism>
<dbReference type="Gene3D" id="3.90.1580.10">
    <property type="entry name" value="paralog of FGE (formylglycine-generating enzyme)"/>
    <property type="match status" value="1"/>
</dbReference>
<dbReference type="PANTHER" id="PTHR23150">
    <property type="entry name" value="SULFATASE MODIFYING FACTOR 1, 2"/>
    <property type="match status" value="1"/>
</dbReference>
<reference evidence="3 4" key="1">
    <citation type="submission" date="2022-05" db="EMBL/GenBank/DDBJ databases">
        <title>Microbulbifer sp. nov., isolated from sponge.</title>
        <authorList>
            <person name="Gao L."/>
        </authorList>
    </citation>
    <scope>NUCLEOTIDE SEQUENCE [LARGE SCALE GENOMIC DNA]</scope>
    <source>
        <strain evidence="3 4">MI-G</strain>
    </source>
</reference>
<dbReference type="EMBL" id="CP098023">
    <property type="protein sequence ID" value="WKD49268.1"/>
    <property type="molecule type" value="Genomic_DNA"/>
</dbReference>
<feature type="domain" description="Sulfatase-modifying factor enzyme-like" evidence="2">
    <location>
        <begin position="59"/>
        <end position="266"/>
    </location>
</feature>
<dbReference type="Proteomes" id="UP001321520">
    <property type="component" value="Chromosome"/>
</dbReference>
<dbReference type="SUPFAM" id="SSF56436">
    <property type="entry name" value="C-type lectin-like"/>
    <property type="match status" value="1"/>
</dbReference>
<evidence type="ECO:0000256" key="1">
    <source>
        <dbReference type="SAM" id="SignalP"/>
    </source>
</evidence>
<name>A0ABY9E8E6_9GAMM</name>
<protein>
    <submittedName>
        <fullName evidence="3">Formylglycine-generating enzyme family protein</fullName>
    </submittedName>
</protein>
<proteinExistence type="predicted"/>
<dbReference type="PANTHER" id="PTHR23150:SF19">
    <property type="entry name" value="FORMYLGLYCINE-GENERATING ENZYME"/>
    <property type="match status" value="1"/>
</dbReference>
<keyword evidence="4" id="KW-1185">Reference proteome</keyword>
<keyword evidence="1" id="KW-0732">Signal</keyword>
<feature type="signal peptide" evidence="1">
    <location>
        <begin position="1"/>
        <end position="26"/>
    </location>
</feature>
<dbReference type="InterPro" id="IPR005532">
    <property type="entry name" value="SUMF_dom"/>
</dbReference>
<evidence type="ECO:0000313" key="4">
    <source>
        <dbReference type="Proteomes" id="UP001321520"/>
    </source>
</evidence>
<evidence type="ECO:0000313" key="3">
    <source>
        <dbReference type="EMBL" id="WKD49268.1"/>
    </source>
</evidence>
<sequence>MKNRRLLTTGLLGFALLICLPTLGEADQGASQSSKSTQSEMAYIPGGRYTPLFKDSTDSPIVRPFLLDRYAVTNRRYHAFTQHNPKWSKDNIKSVFSDGNYLQHMTPLKMDTLAETPVTNVSWFSARAYCKSVGKRLPSLAEWEYAAQASDTNRDGRNDPAYRQKILEWYSRPADNLLPNVKDTPANYWGVHGMHGVIWELVNDFNTALVTGESRGDTQLELSLFCGAGAVSSVDPSDYAAFMRYALRSSYRANYTMRSLGFRCARDANQH</sequence>
<dbReference type="InterPro" id="IPR051043">
    <property type="entry name" value="Sulfatase_Mod_Factor_Kinase"/>
</dbReference>
<dbReference type="RefSeq" id="WP_301415058.1">
    <property type="nucleotide sequence ID" value="NZ_CP098023.1"/>
</dbReference>
<accession>A0ABY9E8E6</accession>
<dbReference type="InterPro" id="IPR016187">
    <property type="entry name" value="CTDL_fold"/>
</dbReference>